<accession>A0A2M8IWJ3</accession>
<protein>
    <submittedName>
        <fullName evidence="5">Cupin</fullName>
    </submittedName>
</protein>
<dbReference type="PANTHER" id="PTHR46796:SF7">
    <property type="entry name" value="ARAC FAMILY TRANSCRIPTIONAL REGULATOR"/>
    <property type="match status" value="1"/>
</dbReference>
<evidence type="ECO:0000313" key="5">
    <source>
        <dbReference type="EMBL" id="PJE34905.1"/>
    </source>
</evidence>
<dbReference type="SMART" id="SM00342">
    <property type="entry name" value="HTH_ARAC"/>
    <property type="match status" value="1"/>
</dbReference>
<dbReference type="OrthoDB" id="9783876at2"/>
<dbReference type="RefSeq" id="WP_100164171.1">
    <property type="nucleotide sequence ID" value="NZ_PGTB01000130.1"/>
</dbReference>
<dbReference type="Gene3D" id="1.10.10.60">
    <property type="entry name" value="Homeodomain-like"/>
    <property type="match status" value="1"/>
</dbReference>
<evidence type="ECO:0000256" key="2">
    <source>
        <dbReference type="ARBA" id="ARBA00023125"/>
    </source>
</evidence>
<comment type="caution">
    <text evidence="5">The sequence shown here is derived from an EMBL/GenBank/DDBJ whole genome shotgun (WGS) entry which is preliminary data.</text>
</comment>
<sequence length="252" mass="27333">MARYDRLSTLMNRFALEVRPSPAEAAHLFVLQQAGASQPHQLVLAPHPSAPFRPAPDVQVIFSAAVDWGGSDNPLLSALPAQTEQNLEGDADLAALVQLICAEHAARRCGVASVLNRMGEVLIVKMLRRLMEIGVTHAGVLGGLSDRRLARAIVSMHEAPGRAWTSADLADVAGLSVSRFTQLFGQKVGATPAAYLRRWRMALARQDIMQGDRIDAVARRYGYGSSEALNHAMRRETGQAPGAWRRAQAMQP</sequence>
<evidence type="ECO:0000259" key="4">
    <source>
        <dbReference type="PROSITE" id="PS01124"/>
    </source>
</evidence>
<evidence type="ECO:0000256" key="1">
    <source>
        <dbReference type="ARBA" id="ARBA00023015"/>
    </source>
</evidence>
<dbReference type="InterPro" id="IPR009057">
    <property type="entry name" value="Homeodomain-like_sf"/>
</dbReference>
<evidence type="ECO:0000313" key="6">
    <source>
        <dbReference type="Proteomes" id="UP000231553"/>
    </source>
</evidence>
<keyword evidence="1" id="KW-0805">Transcription regulation</keyword>
<dbReference type="AlphaFoldDB" id="A0A2M8IWJ3"/>
<dbReference type="GO" id="GO:0003700">
    <property type="term" value="F:DNA-binding transcription factor activity"/>
    <property type="evidence" value="ECO:0007669"/>
    <property type="project" value="InterPro"/>
</dbReference>
<dbReference type="GO" id="GO:0043565">
    <property type="term" value="F:sequence-specific DNA binding"/>
    <property type="evidence" value="ECO:0007669"/>
    <property type="project" value="InterPro"/>
</dbReference>
<keyword evidence="2" id="KW-0238">DNA-binding</keyword>
<name>A0A2M8IWJ3_9RHOB</name>
<dbReference type="InterPro" id="IPR050204">
    <property type="entry name" value="AraC_XylS_family_regulators"/>
</dbReference>
<keyword evidence="3" id="KW-0804">Transcription</keyword>
<dbReference type="PROSITE" id="PS01124">
    <property type="entry name" value="HTH_ARAC_FAMILY_2"/>
    <property type="match status" value="1"/>
</dbReference>
<dbReference type="Proteomes" id="UP000231553">
    <property type="component" value="Unassembled WGS sequence"/>
</dbReference>
<dbReference type="InterPro" id="IPR032783">
    <property type="entry name" value="AraC_lig"/>
</dbReference>
<dbReference type="InterPro" id="IPR018060">
    <property type="entry name" value="HTH_AraC"/>
</dbReference>
<proteinExistence type="predicted"/>
<keyword evidence="6" id="KW-1185">Reference proteome</keyword>
<dbReference type="PANTHER" id="PTHR46796">
    <property type="entry name" value="HTH-TYPE TRANSCRIPTIONAL ACTIVATOR RHAS-RELATED"/>
    <property type="match status" value="1"/>
</dbReference>
<dbReference type="SUPFAM" id="SSF46689">
    <property type="entry name" value="Homeodomain-like"/>
    <property type="match status" value="2"/>
</dbReference>
<reference evidence="5 6" key="1">
    <citation type="journal article" date="2018" name="Int. J. Syst. Evol. Microbiol.">
        <title>Pseudooceanicola lipolyticus sp. nov., a marine alphaproteobacterium, reclassification of Oceanicola flagellatus as Pseudooceanicola flagellatus comb. nov. and emended description of the genus Pseudooceanicola.</title>
        <authorList>
            <person name="Huang M.-M."/>
            <person name="Guo L.-L."/>
            <person name="Wu Y.-H."/>
            <person name="Lai Q.-L."/>
            <person name="Shao Z.-Z."/>
            <person name="Wang C.-S."/>
            <person name="Wu M."/>
            <person name="Xu X.-W."/>
        </authorList>
    </citation>
    <scope>NUCLEOTIDE SEQUENCE [LARGE SCALE GENOMIC DNA]</scope>
    <source>
        <strain evidence="5 6">157</strain>
    </source>
</reference>
<dbReference type="Pfam" id="PF12833">
    <property type="entry name" value="HTH_18"/>
    <property type="match status" value="1"/>
</dbReference>
<dbReference type="EMBL" id="PGTB01000130">
    <property type="protein sequence ID" value="PJE34905.1"/>
    <property type="molecule type" value="Genomic_DNA"/>
</dbReference>
<organism evidence="5 6">
    <name type="scientific">Pseudooceanicola lipolyticus</name>
    <dbReference type="NCBI Taxonomy" id="2029104"/>
    <lineage>
        <taxon>Bacteria</taxon>
        <taxon>Pseudomonadati</taxon>
        <taxon>Pseudomonadota</taxon>
        <taxon>Alphaproteobacteria</taxon>
        <taxon>Rhodobacterales</taxon>
        <taxon>Paracoccaceae</taxon>
        <taxon>Pseudooceanicola</taxon>
    </lineage>
</organism>
<gene>
    <name evidence="5" type="ORF">CVM52_19875</name>
</gene>
<dbReference type="Pfam" id="PF12852">
    <property type="entry name" value="Cupin_6"/>
    <property type="match status" value="1"/>
</dbReference>
<feature type="domain" description="HTH araC/xylS-type" evidence="4">
    <location>
        <begin position="147"/>
        <end position="247"/>
    </location>
</feature>
<evidence type="ECO:0000256" key="3">
    <source>
        <dbReference type="ARBA" id="ARBA00023163"/>
    </source>
</evidence>